<dbReference type="Proteomes" id="UP000467700">
    <property type="component" value="Unassembled WGS sequence"/>
</dbReference>
<dbReference type="CDD" id="cd07822">
    <property type="entry name" value="SRPBCC_4"/>
    <property type="match status" value="1"/>
</dbReference>
<feature type="region of interest" description="Disordered" evidence="1">
    <location>
        <begin position="160"/>
        <end position="183"/>
    </location>
</feature>
<dbReference type="InterPro" id="IPR023393">
    <property type="entry name" value="START-like_dom_sf"/>
</dbReference>
<evidence type="ECO:0000256" key="1">
    <source>
        <dbReference type="SAM" id="MobiDB-lite"/>
    </source>
</evidence>
<dbReference type="OrthoDB" id="509124at2759"/>
<gene>
    <name evidence="2" type="ORF">AAE3_LOCUS7966</name>
</gene>
<dbReference type="AlphaFoldDB" id="A0A8S0W0U2"/>
<evidence type="ECO:0000313" key="3">
    <source>
        <dbReference type="Proteomes" id="UP000467700"/>
    </source>
</evidence>
<dbReference type="Gene3D" id="3.30.530.20">
    <property type="match status" value="1"/>
</dbReference>
<sequence>MPPTDPPPAIETNLPAPSTKWPVFSISTHIVIDARPSAVWNALLDFPAYSAWNPFVSSQVVTTNDGKWIPLDDQTPKEGLGLVMHVHIPPLPSPLGFTNQNAEENGKKILKHQMSYETITAVDEAHLRVAWKQAFLPKWLLDAERWQALTVVPAISEPDAAAGGEAGTGEELGQQDGQSRTYRGERTYYETRAVFSGPLAYVVRMLYAKGLQEGFEAHARALKGLVEASERRAGGKA</sequence>
<accession>A0A8S0W0U2</accession>
<comment type="caution">
    <text evidence="2">The sequence shown here is derived from an EMBL/GenBank/DDBJ whole genome shotgun (WGS) entry which is preliminary data.</text>
</comment>
<dbReference type="SUPFAM" id="SSF55961">
    <property type="entry name" value="Bet v1-like"/>
    <property type="match status" value="1"/>
</dbReference>
<dbReference type="InterPro" id="IPR019587">
    <property type="entry name" value="Polyketide_cyclase/dehydratase"/>
</dbReference>
<name>A0A8S0W0U2_CYCAE</name>
<reference evidence="2 3" key="1">
    <citation type="submission" date="2020-01" db="EMBL/GenBank/DDBJ databases">
        <authorList>
            <person name="Gupta K D."/>
        </authorList>
    </citation>
    <scope>NUCLEOTIDE SEQUENCE [LARGE SCALE GENOMIC DNA]</scope>
</reference>
<organism evidence="2 3">
    <name type="scientific">Cyclocybe aegerita</name>
    <name type="common">Black poplar mushroom</name>
    <name type="synonym">Agrocybe aegerita</name>
    <dbReference type="NCBI Taxonomy" id="1973307"/>
    <lineage>
        <taxon>Eukaryota</taxon>
        <taxon>Fungi</taxon>
        <taxon>Dikarya</taxon>
        <taxon>Basidiomycota</taxon>
        <taxon>Agaricomycotina</taxon>
        <taxon>Agaricomycetes</taxon>
        <taxon>Agaricomycetidae</taxon>
        <taxon>Agaricales</taxon>
        <taxon>Agaricineae</taxon>
        <taxon>Bolbitiaceae</taxon>
        <taxon>Cyclocybe</taxon>
    </lineage>
</organism>
<dbReference type="Pfam" id="PF10604">
    <property type="entry name" value="Polyketide_cyc2"/>
    <property type="match status" value="1"/>
</dbReference>
<dbReference type="EMBL" id="CACVBS010000050">
    <property type="protein sequence ID" value="CAA7265725.1"/>
    <property type="molecule type" value="Genomic_DNA"/>
</dbReference>
<proteinExistence type="predicted"/>
<protein>
    <submittedName>
        <fullName evidence="2">Uncharacterized protein</fullName>
    </submittedName>
</protein>
<evidence type="ECO:0000313" key="2">
    <source>
        <dbReference type="EMBL" id="CAA7265725.1"/>
    </source>
</evidence>
<keyword evidence="3" id="KW-1185">Reference proteome</keyword>